<proteinExistence type="predicted"/>
<name>A0A0C9ZF57_9AGAM</name>
<sequence>MTPPGEIALDLPASHWVASDIIDREIADVFGRVQATTKWSNYSTVCFNHLA</sequence>
<dbReference type="Proteomes" id="UP000054018">
    <property type="component" value="Unassembled WGS sequence"/>
</dbReference>
<evidence type="ECO:0000313" key="1">
    <source>
        <dbReference type="EMBL" id="KIK21087.1"/>
    </source>
</evidence>
<reference evidence="1 2" key="1">
    <citation type="submission" date="2014-04" db="EMBL/GenBank/DDBJ databases">
        <authorList>
            <consortium name="DOE Joint Genome Institute"/>
            <person name="Kuo A."/>
            <person name="Kohler A."/>
            <person name="Costa M.D."/>
            <person name="Nagy L.G."/>
            <person name="Floudas D."/>
            <person name="Copeland A."/>
            <person name="Barry K.W."/>
            <person name="Cichocki N."/>
            <person name="Veneault-Fourrey C."/>
            <person name="LaButti K."/>
            <person name="Lindquist E.A."/>
            <person name="Lipzen A."/>
            <person name="Lundell T."/>
            <person name="Morin E."/>
            <person name="Murat C."/>
            <person name="Sun H."/>
            <person name="Tunlid A."/>
            <person name="Henrissat B."/>
            <person name="Grigoriev I.V."/>
            <person name="Hibbett D.S."/>
            <person name="Martin F."/>
            <person name="Nordberg H.P."/>
            <person name="Cantor M.N."/>
            <person name="Hua S.X."/>
        </authorList>
    </citation>
    <scope>NUCLEOTIDE SEQUENCE [LARGE SCALE GENOMIC DNA]</scope>
    <source>
        <strain evidence="1 2">441</strain>
    </source>
</reference>
<reference evidence="2" key="2">
    <citation type="submission" date="2015-01" db="EMBL/GenBank/DDBJ databases">
        <title>Evolutionary Origins and Diversification of the Mycorrhizal Mutualists.</title>
        <authorList>
            <consortium name="DOE Joint Genome Institute"/>
            <consortium name="Mycorrhizal Genomics Consortium"/>
            <person name="Kohler A."/>
            <person name="Kuo A."/>
            <person name="Nagy L.G."/>
            <person name="Floudas D."/>
            <person name="Copeland A."/>
            <person name="Barry K.W."/>
            <person name="Cichocki N."/>
            <person name="Veneault-Fourrey C."/>
            <person name="LaButti K."/>
            <person name="Lindquist E.A."/>
            <person name="Lipzen A."/>
            <person name="Lundell T."/>
            <person name="Morin E."/>
            <person name="Murat C."/>
            <person name="Riley R."/>
            <person name="Ohm R."/>
            <person name="Sun H."/>
            <person name="Tunlid A."/>
            <person name="Henrissat B."/>
            <person name="Grigoriev I.V."/>
            <person name="Hibbett D.S."/>
            <person name="Martin F."/>
        </authorList>
    </citation>
    <scope>NUCLEOTIDE SEQUENCE [LARGE SCALE GENOMIC DNA]</scope>
    <source>
        <strain evidence="2">441</strain>
    </source>
</reference>
<dbReference type="AlphaFoldDB" id="A0A0C9ZF57"/>
<dbReference type="HOGENOM" id="CLU_3107323_0_0_1"/>
<protein>
    <submittedName>
        <fullName evidence="1">Uncharacterized protein</fullName>
    </submittedName>
</protein>
<dbReference type="EMBL" id="KN833755">
    <property type="protein sequence ID" value="KIK21087.1"/>
    <property type="molecule type" value="Genomic_DNA"/>
</dbReference>
<evidence type="ECO:0000313" key="2">
    <source>
        <dbReference type="Proteomes" id="UP000054018"/>
    </source>
</evidence>
<gene>
    <name evidence="1" type="ORF">PISMIDRAFT_681627</name>
</gene>
<organism evidence="1 2">
    <name type="scientific">Pisolithus microcarpus 441</name>
    <dbReference type="NCBI Taxonomy" id="765257"/>
    <lineage>
        <taxon>Eukaryota</taxon>
        <taxon>Fungi</taxon>
        <taxon>Dikarya</taxon>
        <taxon>Basidiomycota</taxon>
        <taxon>Agaricomycotina</taxon>
        <taxon>Agaricomycetes</taxon>
        <taxon>Agaricomycetidae</taxon>
        <taxon>Boletales</taxon>
        <taxon>Sclerodermatineae</taxon>
        <taxon>Pisolithaceae</taxon>
        <taxon>Pisolithus</taxon>
    </lineage>
</organism>
<keyword evidence="2" id="KW-1185">Reference proteome</keyword>
<accession>A0A0C9ZF57</accession>